<dbReference type="PANTHER" id="PTHR30065:SF1">
    <property type="entry name" value="SURFACE PRESENTATION OF ANTIGENS PROTEIN SPAR"/>
    <property type="match status" value="1"/>
</dbReference>
<accession>A0ABT8SI17</accession>
<keyword evidence="3" id="KW-1003">Cell membrane</keyword>
<dbReference type="PRINTS" id="PR00953">
    <property type="entry name" value="TYPE3IMRPROT"/>
</dbReference>
<evidence type="ECO:0000256" key="7">
    <source>
        <dbReference type="SAM" id="Phobius"/>
    </source>
</evidence>
<dbReference type="EMBL" id="JAUKVY010000036">
    <property type="protein sequence ID" value="MDO1537171.1"/>
    <property type="molecule type" value="Genomic_DNA"/>
</dbReference>
<dbReference type="PANTHER" id="PTHR30065">
    <property type="entry name" value="FLAGELLAR BIOSYNTHETIC PROTEIN FLIR"/>
    <property type="match status" value="1"/>
</dbReference>
<keyword evidence="9" id="KW-1185">Reference proteome</keyword>
<dbReference type="RefSeq" id="WP_301815449.1">
    <property type="nucleotide sequence ID" value="NZ_JAUJZH010000036.1"/>
</dbReference>
<evidence type="ECO:0000256" key="3">
    <source>
        <dbReference type="ARBA" id="ARBA00022475"/>
    </source>
</evidence>
<evidence type="ECO:0000256" key="6">
    <source>
        <dbReference type="ARBA" id="ARBA00023136"/>
    </source>
</evidence>
<comment type="similarity">
    <text evidence="2">Belongs to the FliR/MopE/SpaR family.</text>
</comment>
<evidence type="ECO:0000256" key="4">
    <source>
        <dbReference type="ARBA" id="ARBA00022692"/>
    </source>
</evidence>
<dbReference type="Proteomes" id="UP001169027">
    <property type="component" value="Unassembled WGS sequence"/>
</dbReference>
<evidence type="ECO:0000313" key="9">
    <source>
        <dbReference type="Proteomes" id="UP001169027"/>
    </source>
</evidence>
<organism evidence="8 9">
    <name type="scientific">Variovorax ginsengisoli</name>
    <dbReference type="NCBI Taxonomy" id="363844"/>
    <lineage>
        <taxon>Bacteria</taxon>
        <taxon>Pseudomonadati</taxon>
        <taxon>Pseudomonadota</taxon>
        <taxon>Betaproteobacteria</taxon>
        <taxon>Burkholderiales</taxon>
        <taxon>Comamonadaceae</taxon>
        <taxon>Variovorax</taxon>
    </lineage>
</organism>
<proteinExistence type="inferred from homology"/>
<evidence type="ECO:0000256" key="1">
    <source>
        <dbReference type="ARBA" id="ARBA00004651"/>
    </source>
</evidence>
<feature type="transmembrane region" description="Helical" evidence="7">
    <location>
        <begin position="89"/>
        <end position="112"/>
    </location>
</feature>
<gene>
    <name evidence="8" type="ORF">Q2T77_33385</name>
</gene>
<dbReference type="InterPro" id="IPR002010">
    <property type="entry name" value="T3SS_IM_R"/>
</dbReference>
<keyword evidence="8" id="KW-0282">Flagellum</keyword>
<keyword evidence="5 7" id="KW-1133">Transmembrane helix</keyword>
<keyword evidence="4 7" id="KW-0812">Transmembrane</keyword>
<feature type="transmembrane region" description="Helical" evidence="7">
    <location>
        <begin position="50"/>
        <end position="69"/>
    </location>
</feature>
<dbReference type="Pfam" id="PF01311">
    <property type="entry name" value="Bac_export_1"/>
    <property type="match status" value="1"/>
</dbReference>
<feature type="transmembrane region" description="Helical" evidence="7">
    <location>
        <begin position="21"/>
        <end position="43"/>
    </location>
</feature>
<comment type="caution">
    <text evidence="8">The sequence shown here is derived from an EMBL/GenBank/DDBJ whole genome shotgun (WGS) entry which is preliminary data.</text>
</comment>
<keyword evidence="8" id="KW-0969">Cilium</keyword>
<feature type="transmembrane region" description="Helical" evidence="7">
    <location>
        <begin position="189"/>
        <end position="211"/>
    </location>
</feature>
<sequence length="272" mass="28730">MDAFPLATLSPEVLLPGVVEWLAFVGLFALRVAAVFMMTPVLYGLPLPTSVRMLLIVSLSLALASGLALPADVWNGWGPFFLAATREVALGATLGLGILLAFGAFSVAGQILDVQLGFGMAQLIDPVTRRPVPILTSAFEHLGVLVFFLVNGHHALLRGISYSVERFPVGAPWSVAHAAAPLLKQAAGLFSLGFALAAPVVFCILLVEFALSVIGRNLPQMNMFTMGIPVKIVVGLIALSLWFAGIGGVMTRVYSSISTTWSAIFVAAEQGR</sequence>
<protein>
    <submittedName>
        <fullName evidence="8">Flagellar biosynthetic protein FliR</fullName>
    </submittedName>
</protein>
<keyword evidence="8" id="KW-0966">Cell projection</keyword>
<evidence type="ECO:0000256" key="2">
    <source>
        <dbReference type="ARBA" id="ARBA00009772"/>
    </source>
</evidence>
<feature type="transmembrane region" description="Helical" evidence="7">
    <location>
        <begin position="223"/>
        <end position="243"/>
    </location>
</feature>
<name>A0ABT8SI17_9BURK</name>
<evidence type="ECO:0000313" key="8">
    <source>
        <dbReference type="EMBL" id="MDO1537171.1"/>
    </source>
</evidence>
<keyword evidence="6 7" id="KW-0472">Membrane</keyword>
<evidence type="ECO:0000256" key="5">
    <source>
        <dbReference type="ARBA" id="ARBA00022989"/>
    </source>
</evidence>
<comment type="subcellular location">
    <subcellularLocation>
        <location evidence="1">Cell membrane</location>
        <topology evidence="1">Multi-pass membrane protein</topology>
    </subcellularLocation>
</comment>
<reference evidence="8" key="1">
    <citation type="submission" date="2023-06" db="EMBL/GenBank/DDBJ databases">
        <authorList>
            <person name="Jiang Y."/>
            <person name="Liu Q."/>
        </authorList>
    </citation>
    <scope>NUCLEOTIDE SEQUENCE</scope>
    <source>
        <strain evidence="8">CGMCC 1.12090</strain>
    </source>
</reference>